<comment type="cofactor">
    <cofactor evidence="1">
        <name>Mn(2+)</name>
        <dbReference type="ChEBI" id="CHEBI:29035"/>
    </cofactor>
</comment>
<dbReference type="GO" id="GO:0051287">
    <property type="term" value="F:NAD binding"/>
    <property type="evidence" value="ECO:0007669"/>
    <property type="project" value="InterPro"/>
</dbReference>
<evidence type="ECO:0000256" key="4">
    <source>
        <dbReference type="ARBA" id="ARBA00022723"/>
    </source>
</evidence>
<dbReference type="Gene3D" id="3.40.50.10380">
    <property type="entry name" value="Malic enzyme, N-terminal domain"/>
    <property type="match status" value="1"/>
</dbReference>
<keyword evidence="5 6" id="KW-0560">Oxidoreductase</keyword>
<gene>
    <name evidence="10" type="ORF">EMPS_06582</name>
</gene>
<proteinExistence type="inferred from homology"/>
<dbReference type="PRINTS" id="PR00072">
    <property type="entry name" value="MALOXRDTASE"/>
</dbReference>
<keyword evidence="4 6" id="KW-0479">Metal-binding</keyword>
<name>A0A9P3HCJ8_9FUNG</name>
<evidence type="ECO:0000313" key="10">
    <source>
        <dbReference type="EMBL" id="GJJ74224.1"/>
    </source>
</evidence>
<dbReference type="Proteomes" id="UP000827284">
    <property type="component" value="Unassembled WGS sequence"/>
</dbReference>
<evidence type="ECO:0000259" key="9">
    <source>
        <dbReference type="SMART" id="SM01274"/>
    </source>
</evidence>
<dbReference type="Pfam" id="PF03949">
    <property type="entry name" value="Malic_M"/>
    <property type="match status" value="1"/>
</dbReference>
<evidence type="ECO:0000256" key="1">
    <source>
        <dbReference type="ARBA" id="ARBA00001936"/>
    </source>
</evidence>
<dbReference type="Gene3D" id="3.40.50.720">
    <property type="entry name" value="NAD(P)-binding Rossmann-like Domain"/>
    <property type="match status" value="1"/>
</dbReference>
<dbReference type="InterPro" id="IPR037062">
    <property type="entry name" value="Malic_N_dom_sf"/>
</dbReference>
<evidence type="ECO:0000256" key="5">
    <source>
        <dbReference type="ARBA" id="ARBA00023002"/>
    </source>
</evidence>
<dbReference type="GO" id="GO:0006108">
    <property type="term" value="P:malate metabolic process"/>
    <property type="evidence" value="ECO:0007669"/>
    <property type="project" value="TreeGrafter"/>
</dbReference>
<feature type="domain" description="Malic enzyme N-terminal" evidence="9">
    <location>
        <begin position="216"/>
        <end position="408"/>
    </location>
</feature>
<dbReference type="Pfam" id="PF00390">
    <property type="entry name" value="malic"/>
    <property type="match status" value="1"/>
</dbReference>
<comment type="cofactor">
    <cofactor evidence="2">
        <name>Mg(2+)</name>
        <dbReference type="ChEBI" id="CHEBI:18420"/>
    </cofactor>
</comment>
<keyword evidence="11" id="KW-1185">Reference proteome</keyword>
<dbReference type="InterPro" id="IPR046346">
    <property type="entry name" value="Aminoacid_DH-like_N_sf"/>
</dbReference>
<dbReference type="SUPFAM" id="SSF53223">
    <property type="entry name" value="Aminoacid dehydrogenase-like, N-terminal domain"/>
    <property type="match status" value="1"/>
</dbReference>
<dbReference type="OrthoDB" id="5365701at2759"/>
<feature type="domain" description="Malic enzyme NAD-binding" evidence="8">
    <location>
        <begin position="418"/>
        <end position="676"/>
    </location>
</feature>
<sequence>MTLSTLLPRSAVRSSSSSSMSLLGLQARPQQPQTQGARTVLREVQSKMKLSTANCIRSHHLHYSALLPRPRLSCFSPTISRSHSSSSLLSSSSTSTLLSSSSTSSSLSTPSLLRTFSSASIAIPDNDNNINHHHQQQRNNMTVAEPTNTNSIHQISKSPYLNQSTATPAELRNALRLHGLSPAKVESFDLQKKRALAQLRSKSSDIEKYVFLAWLRNTNVRLFYGIVGDQLEEVLPLIYTPTVGTACQTYSSIYPFLAPPGQPDGLFLSINDLPNLTQIIQNYRPYPQDPSLTPQIAVITDGSRILGLGDLGVGGMGIPVGKLQLYVAGAGVDPRRTIPITLDLGTNNEDKLNDEFYLGLRQKRVGDDKFFPFVDAVIKSLTTLYPKMLIQFEDFSSEHAFQLLDKYQPTTFCFNDDIQGTGAVILAGFMNAINLAGIPAKDHKILFFGAGSAAVGVAKQLAAYFVNDHGMTEDEAREMVWLVDSKGLVTLDRGDKLAEHKLYFARKDNAGAKYPDIASVIEHVRPTALFGLSSQSGAFSEEVLKSMAALNNRPIVFPLSNPAYQAECSFEQAMIHTKGKVIFASGTAFPKYTDPETGLISAPGQGNNMYIFPGLGLGGILAQPATISDRLIYSAARACAQALTTEERSQGLLYPVLPRIRQVSAEVAAAVVTESVAEGSATNEETIKLVKADDRAALLDFVIKSMWTTDGVEEDVTTFAPHL</sequence>
<dbReference type="InterPro" id="IPR012302">
    <property type="entry name" value="Malic_NAD-bd"/>
</dbReference>
<dbReference type="NCBIfam" id="NF010052">
    <property type="entry name" value="PRK13529.1"/>
    <property type="match status" value="1"/>
</dbReference>
<evidence type="ECO:0000256" key="2">
    <source>
        <dbReference type="ARBA" id="ARBA00001946"/>
    </source>
</evidence>
<dbReference type="InterPro" id="IPR036291">
    <property type="entry name" value="NAD(P)-bd_dom_sf"/>
</dbReference>
<protein>
    <recommendedName>
        <fullName evidence="6">Malic enzyme</fullName>
    </recommendedName>
</protein>
<dbReference type="InterPro" id="IPR012301">
    <property type="entry name" value="Malic_N_dom"/>
</dbReference>
<comment type="similarity">
    <text evidence="3 6">Belongs to the malic enzymes family.</text>
</comment>
<feature type="region of interest" description="Disordered" evidence="7">
    <location>
        <begin position="17"/>
        <end position="37"/>
    </location>
</feature>
<dbReference type="PANTHER" id="PTHR23406:SF32">
    <property type="entry name" value="NADP-DEPENDENT MALIC ENZYME"/>
    <property type="match status" value="1"/>
</dbReference>
<accession>A0A9P3HCJ8</accession>
<dbReference type="PANTHER" id="PTHR23406">
    <property type="entry name" value="MALIC ENZYME-RELATED"/>
    <property type="match status" value="1"/>
</dbReference>
<dbReference type="SMART" id="SM01274">
    <property type="entry name" value="malic"/>
    <property type="match status" value="1"/>
</dbReference>
<dbReference type="InterPro" id="IPR015884">
    <property type="entry name" value="Malic_enzyme_CS"/>
</dbReference>
<dbReference type="EMBL" id="BQFW01000008">
    <property type="protein sequence ID" value="GJJ74224.1"/>
    <property type="molecule type" value="Genomic_DNA"/>
</dbReference>
<dbReference type="SUPFAM" id="SSF51735">
    <property type="entry name" value="NAD(P)-binding Rossmann-fold domains"/>
    <property type="match status" value="1"/>
</dbReference>
<dbReference type="GO" id="GO:0046872">
    <property type="term" value="F:metal ion binding"/>
    <property type="evidence" value="ECO:0007669"/>
    <property type="project" value="UniProtKB-KW"/>
</dbReference>
<evidence type="ECO:0000256" key="7">
    <source>
        <dbReference type="SAM" id="MobiDB-lite"/>
    </source>
</evidence>
<dbReference type="InterPro" id="IPR001891">
    <property type="entry name" value="Malic_OxRdtase"/>
</dbReference>
<dbReference type="AlphaFoldDB" id="A0A9P3HCJ8"/>
<evidence type="ECO:0000256" key="3">
    <source>
        <dbReference type="ARBA" id="ARBA00008785"/>
    </source>
</evidence>
<dbReference type="PROSITE" id="PS00331">
    <property type="entry name" value="MALIC_ENZYMES"/>
    <property type="match status" value="1"/>
</dbReference>
<evidence type="ECO:0000256" key="6">
    <source>
        <dbReference type="RuleBase" id="RU003426"/>
    </source>
</evidence>
<dbReference type="GO" id="GO:0004471">
    <property type="term" value="F:malate dehydrogenase (decarboxylating) (NAD+) activity"/>
    <property type="evidence" value="ECO:0007669"/>
    <property type="project" value="TreeGrafter"/>
</dbReference>
<evidence type="ECO:0000259" key="8">
    <source>
        <dbReference type="SMART" id="SM00919"/>
    </source>
</evidence>
<comment type="caution">
    <text evidence="10">The sequence shown here is derived from an EMBL/GenBank/DDBJ whole genome shotgun (WGS) entry which is preliminary data.</text>
</comment>
<dbReference type="SMART" id="SM00919">
    <property type="entry name" value="Malic_M"/>
    <property type="match status" value="1"/>
</dbReference>
<dbReference type="GO" id="GO:0005739">
    <property type="term" value="C:mitochondrion"/>
    <property type="evidence" value="ECO:0007669"/>
    <property type="project" value="TreeGrafter"/>
</dbReference>
<evidence type="ECO:0000313" key="11">
    <source>
        <dbReference type="Proteomes" id="UP000827284"/>
    </source>
</evidence>
<feature type="compositionally biased region" description="Polar residues" evidence="7">
    <location>
        <begin position="28"/>
        <end position="37"/>
    </location>
</feature>
<reference evidence="10" key="1">
    <citation type="submission" date="2021-11" db="EMBL/GenBank/DDBJ databases">
        <authorList>
            <person name="Herlambang A."/>
            <person name="Guo Y."/>
            <person name="Takashima Y."/>
            <person name="Nishizawa T."/>
        </authorList>
    </citation>
    <scope>NUCLEOTIDE SEQUENCE</scope>
    <source>
        <strain evidence="10">E1425</strain>
    </source>
</reference>
<dbReference type="FunFam" id="3.40.50.720:FF:000182">
    <property type="entry name" value="NAD-dependent malic enzyme"/>
    <property type="match status" value="1"/>
</dbReference>
<reference evidence="10" key="2">
    <citation type="journal article" date="2022" name="Microbiol. Resour. Announc.">
        <title>Whole-Genome Sequence of Entomortierella parvispora E1425, a Mucoromycotan Fungus Associated with Burkholderiaceae-Related Endosymbiotic Bacteria.</title>
        <authorList>
            <person name="Herlambang A."/>
            <person name="Guo Y."/>
            <person name="Takashima Y."/>
            <person name="Narisawa K."/>
            <person name="Ohta H."/>
            <person name="Nishizawa T."/>
        </authorList>
    </citation>
    <scope>NUCLEOTIDE SEQUENCE</scope>
    <source>
        <strain evidence="10">E1425</strain>
    </source>
</reference>
<organism evidence="10 11">
    <name type="scientific">Entomortierella parvispora</name>
    <dbReference type="NCBI Taxonomy" id="205924"/>
    <lineage>
        <taxon>Eukaryota</taxon>
        <taxon>Fungi</taxon>
        <taxon>Fungi incertae sedis</taxon>
        <taxon>Mucoromycota</taxon>
        <taxon>Mortierellomycotina</taxon>
        <taxon>Mortierellomycetes</taxon>
        <taxon>Mortierellales</taxon>
        <taxon>Mortierellaceae</taxon>
        <taxon>Entomortierella</taxon>
    </lineage>
</organism>